<feature type="transmembrane region" description="Helical" evidence="1">
    <location>
        <begin position="6"/>
        <end position="25"/>
    </location>
</feature>
<dbReference type="InterPro" id="IPR010001">
    <property type="entry name" value="BofA"/>
</dbReference>
<dbReference type="Proteomes" id="UP000824164">
    <property type="component" value="Unassembled WGS sequence"/>
</dbReference>
<protein>
    <submittedName>
        <fullName evidence="2">Pro-sigmaK processing inhibitor BofA family protein</fullName>
    </submittedName>
</protein>
<name>A0A9D1HHB8_9FIRM</name>
<evidence type="ECO:0000313" key="2">
    <source>
        <dbReference type="EMBL" id="HIU03376.1"/>
    </source>
</evidence>
<evidence type="ECO:0000313" key="3">
    <source>
        <dbReference type="Proteomes" id="UP000824164"/>
    </source>
</evidence>
<proteinExistence type="predicted"/>
<keyword evidence="1" id="KW-0812">Transmembrane</keyword>
<comment type="caution">
    <text evidence="2">The sequence shown here is derived from an EMBL/GenBank/DDBJ whole genome shotgun (WGS) entry which is preliminary data.</text>
</comment>
<gene>
    <name evidence="2" type="ORF">IAB63_09000</name>
</gene>
<reference evidence="2" key="2">
    <citation type="journal article" date="2021" name="PeerJ">
        <title>Extensive microbial diversity within the chicken gut microbiome revealed by metagenomics and culture.</title>
        <authorList>
            <person name="Gilroy R."/>
            <person name="Ravi A."/>
            <person name="Getino M."/>
            <person name="Pursley I."/>
            <person name="Horton D.L."/>
            <person name="Alikhan N.F."/>
            <person name="Baker D."/>
            <person name="Gharbi K."/>
            <person name="Hall N."/>
            <person name="Watson M."/>
            <person name="Adriaenssens E.M."/>
            <person name="Foster-Nyarko E."/>
            <person name="Jarju S."/>
            <person name="Secka A."/>
            <person name="Antonio M."/>
            <person name="Oren A."/>
            <person name="Chaudhuri R.R."/>
            <person name="La Ragione R."/>
            <person name="Hildebrand F."/>
            <person name="Pallen M.J."/>
        </authorList>
    </citation>
    <scope>NUCLEOTIDE SEQUENCE</scope>
    <source>
        <strain evidence="2">CHK187-14744</strain>
    </source>
</reference>
<organism evidence="2 3">
    <name type="scientific">Candidatus Onthocola gallistercoris</name>
    <dbReference type="NCBI Taxonomy" id="2840876"/>
    <lineage>
        <taxon>Bacteria</taxon>
        <taxon>Bacillati</taxon>
        <taxon>Bacillota</taxon>
        <taxon>Bacilli</taxon>
        <taxon>Candidatus Onthocola</taxon>
    </lineage>
</organism>
<reference evidence="2" key="1">
    <citation type="submission" date="2020-10" db="EMBL/GenBank/DDBJ databases">
        <authorList>
            <person name="Gilroy R."/>
        </authorList>
    </citation>
    <scope>NUCLEOTIDE SEQUENCE</scope>
    <source>
        <strain evidence="2">CHK187-14744</strain>
    </source>
</reference>
<sequence length="91" mass="9928">MTQNQMLITIISVSACFFIGSLIFQRFCYVLKCVGRGIFGLVFIAVGNMILSGFGWAVPVGINLFNFVVTGFLGIPGIAALYAVGLWQMFH</sequence>
<accession>A0A9D1HHB8</accession>
<dbReference type="EMBL" id="DVLT01000055">
    <property type="protein sequence ID" value="HIU03376.1"/>
    <property type="molecule type" value="Genomic_DNA"/>
</dbReference>
<keyword evidence="1" id="KW-1133">Transmembrane helix</keyword>
<dbReference type="AlphaFoldDB" id="A0A9D1HHB8"/>
<feature type="transmembrane region" description="Helical" evidence="1">
    <location>
        <begin position="64"/>
        <end position="87"/>
    </location>
</feature>
<evidence type="ECO:0000256" key="1">
    <source>
        <dbReference type="SAM" id="Phobius"/>
    </source>
</evidence>
<feature type="transmembrane region" description="Helical" evidence="1">
    <location>
        <begin position="37"/>
        <end position="58"/>
    </location>
</feature>
<dbReference type="Pfam" id="PF07441">
    <property type="entry name" value="BofA"/>
    <property type="match status" value="1"/>
</dbReference>
<keyword evidence="1" id="KW-0472">Membrane</keyword>